<dbReference type="InterPro" id="IPR016166">
    <property type="entry name" value="FAD-bd_PCMH"/>
</dbReference>
<dbReference type="PANTHER" id="PTHR42659">
    <property type="entry name" value="XANTHINE DEHYDROGENASE SUBUNIT C-RELATED"/>
    <property type="match status" value="1"/>
</dbReference>
<dbReference type="NCBIfam" id="NF043083">
    <property type="entry name" value="XdhB_XDHase"/>
    <property type="match status" value="1"/>
</dbReference>
<dbReference type="Gene3D" id="3.30.465.10">
    <property type="match status" value="1"/>
</dbReference>
<gene>
    <name evidence="4" type="ORF">SAMN02745906_0236</name>
</gene>
<name>A0ABY1C1M7_9FIRM</name>
<keyword evidence="1" id="KW-0285">Flavoprotein</keyword>
<evidence type="ECO:0000313" key="4">
    <source>
        <dbReference type="EMBL" id="SET53195.1"/>
    </source>
</evidence>
<dbReference type="InterPro" id="IPR016167">
    <property type="entry name" value="FAD-bd_PCMH_sub1"/>
</dbReference>
<evidence type="ECO:0000256" key="1">
    <source>
        <dbReference type="ARBA" id="ARBA00022630"/>
    </source>
</evidence>
<dbReference type="SUPFAM" id="SSF56176">
    <property type="entry name" value="FAD-binding/transporter-associated domain-like"/>
    <property type="match status" value="1"/>
</dbReference>
<evidence type="ECO:0000259" key="3">
    <source>
        <dbReference type="PROSITE" id="PS51387"/>
    </source>
</evidence>
<dbReference type="InterPro" id="IPR002346">
    <property type="entry name" value="Mopterin_DH_FAD-bd"/>
</dbReference>
<dbReference type="InterPro" id="IPR036683">
    <property type="entry name" value="CO_DH_flav_C_dom_sf"/>
</dbReference>
<dbReference type="InterPro" id="IPR050031">
    <property type="entry name" value="XdhB_XDHase"/>
</dbReference>
<feature type="domain" description="FAD-binding PCMH-type" evidence="3">
    <location>
        <begin position="1"/>
        <end position="176"/>
    </location>
</feature>
<dbReference type="NCBIfam" id="NF007427">
    <property type="entry name" value="PRK09971.1"/>
    <property type="match status" value="1"/>
</dbReference>
<dbReference type="SUPFAM" id="SSF55447">
    <property type="entry name" value="CO dehydrogenase flavoprotein C-terminal domain-like"/>
    <property type="match status" value="1"/>
</dbReference>
<dbReference type="PANTHER" id="PTHR42659:SF9">
    <property type="entry name" value="XANTHINE DEHYDROGENASE FAD-BINDING SUBUNIT XDHB-RELATED"/>
    <property type="match status" value="1"/>
</dbReference>
<dbReference type="Pfam" id="PF00941">
    <property type="entry name" value="FAD_binding_5"/>
    <property type="match status" value="1"/>
</dbReference>
<sequence length="293" mass="32289">MYDMKALYEANTVEEAVKLRMEHPEAQIIAGGSDVLIQMREGKRAGKELISIYMIDEMRGVKLDEEEAIRIGSLTSFSHITKDPIIQEYINVLGEAVDMVGGPQIRNIATIGGNTCNGVTSADSVSTLFAWDAVIELTGPEGIRRIPISDFYIKAGTVDIREGELQTAVIIPKNSYEGYKGHYIKYANRNAMDIATTGCSVNVKLSEDKKTVEDIRIAFGVAGPIPMRTKSAERLAKGQPVSKELAEAFGKEILEDINPRDSWRASKDFRKHIAVEMATRCFIESVKLSGGEI</sequence>
<evidence type="ECO:0000256" key="2">
    <source>
        <dbReference type="ARBA" id="ARBA00023002"/>
    </source>
</evidence>
<dbReference type="Gene3D" id="3.30.390.50">
    <property type="entry name" value="CO dehydrogenase flavoprotein, C-terminal domain"/>
    <property type="match status" value="1"/>
</dbReference>
<dbReference type="InterPro" id="IPR051312">
    <property type="entry name" value="Diverse_Substr_Oxidored"/>
</dbReference>
<dbReference type="PROSITE" id="PS51387">
    <property type="entry name" value="FAD_PCMH"/>
    <property type="match status" value="1"/>
</dbReference>
<accession>A0ABY1C1M7</accession>
<organism evidence="4 5">
    <name type="scientific">Lacrimispora sphenoides JCM 1415</name>
    <dbReference type="NCBI Taxonomy" id="1297793"/>
    <lineage>
        <taxon>Bacteria</taxon>
        <taxon>Bacillati</taxon>
        <taxon>Bacillota</taxon>
        <taxon>Clostridia</taxon>
        <taxon>Lachnospirales</taxon>
        <taxon>Lachnospiraceae</taxon>
        <taxon>Lacrimispora</taxon>
    </lineage>
</organism>
<dbReference type="InterPro" id="IPR005107">
    <property type="entry name" value="CO_DH_flav_C"/>
</dbReference>
<dbReference type="SMART" id="SM01092">
    <property type="entry name" value="CO_deh_flav_C"/>
    <property type="match status" value="1"/>
</dbReference>
<keyword evidence="5" id="KW-1185">Reference proteome</keyword>
<dbReference type="Proteomes" id="UP000198970">
    <property type="component" value="Chromosome I"/>
</dbReference>
<dbReference type="InterPro" id="IPR016169">
    <property type="entry name" value="FAD-bd_PCMH_sub2"/>
</dbReference>
<dbReference type="EMBL" id="LT630003">
    <property type="protein sequence ID" value="SET53195.1"/>
    <property type="molecule type" value="Genomic_DNA"/>
</dbReference>
<proteinExistence type="predicted"/>
<protein>
    <submittedName>
        <fullName evidence="4">Xanthine dehydrogenase FAD-binding subunit</fullName>
    </submittedName>
</protein>
<dbReference type="Pfam" id="PF03450">
    <property type="entry name" value="CO_deh_flav_C"/>
    <property type="match status" value="1"/>
</dbReference>
<reference evidence="4 5" key="1">
    <citation type="submission" date="2016-10" db="EMBL/GenBank/DDBJ databases">
        <authorList>
            <person name="Varghese N."/>
            <person name="Submissions S."/>
        </authorList>
    </citation>
    <scope>NUCLEOTIDE SEQUENCE [LARGE SCALE GENOMIC DNA]</scope>
    <source>
        <strain evidence="4 5">ATCC 19403</strain>
    </source>
</reference>
<evidence type="ECO:0000313" key="5">
    <source>
        <dbReference type="Proteomes" id="UP000198970"/>
    </source>
</evidence>
<keyword evidence="2" id="KW-0560">Oxidoreductase</keyword>
<dbReference type="RefSeq" id="WP_054791404.1">
    <property type="nucleotide sequence ID" value="NZ_LT630003.1"/>
</dbReference>
<dbReference type="InterPro" id="IPR036318">
    <property type="entry name" value="FAD-bd_PCMH-like_sf"/>
</dbReference>
<dbReference type="Gene3D" id="3.30.43.10">
    <property type="entry name" value="Uridine Diphospho-n-acetylenolpyruvylglucosamine Reductase, domain 2"/>
    <property type="match status" value="1"/>
</dbReference>